<organism evidence="1 2">
    <name type="scientific">Agrococcus terreus</name>
    <dbReference type="NCBI Taxonomy" id="574649"/>
    <lineage>
        <taxon>Bacteria</taxon>
        <taxon>Bacillati</taxon>
        <taxon>Actinomycetota</taxon>
        <taxon>Actinomycetes</taxon>
        <taxon>Micrococcales</taxon>
        <taxon>Microbacteriaceae</taxon>
        <taxon>Agrococcus</taxon>
    </lineage>
</organism>
<protein>
    <submittedName>
        <fullName evidence="1">Uncharacterized protein</fullName>
    </submittedName>
</protein>
<comment type="caution">
    <text evidence="1">The sequence shown here is derived from an EMBL/GenBank/DDBJ whole genome shotgun (WGS) entry which is preliminary data.</text>
</comment>
<dbReference type="RefSeq" id="WP_188717084.1">
    <property type="nucleotide sequence ID" value="NZ_BAABBD010000002.1"/>
</dbReference>
<dbReference type="Proteomes" id="UP000626982">
    <property type="component" value="Unassembled WGS sequence"/>
</dbReference>
<sequence length="61" mass="6607">MKRENLNDLADNLTLLSYIVLDEELALAASEAAAALQTYIDAATAANDPQAFSWTLRQLAP</sequence>
<evidence type="ECO:0000313" key="1">
    <source>
        <dbReference type="EMBL" id="GGN82353.1"/>
    </source>
</evidence>
<name>A0ABQ2KI22_9MICO</name>
<dbReference type="EMBL" id="BMLM01000001">
    <property type="protein sequence ID" value="GGN82353.1"/>
    <property type="molecule type" value="Genomic_DNA"/>
</dbReference>
<proteinExistence type="predicted"/>
<keyword evidence="2" id="KW-1185">Reference proteome</keyword>
<reference evidence="2" key="1">
    <citation type="journal article" date="2019" name="Int. J. Syst. Evol. Microbiol.">
        <title>The Global Catalogue of Microorganisms (GCM) 10K type strain sequencing project: providing services to taxonomists for standard genome sequencing and annotation.</title>
        <authorList>
            <consortium name="The Broad Institute Genomics Platform"/>
            <consortium name="The Broad Institute Genome Sequencing Center for Infectious Disease"/>
            <person name="Wu L."/>
            <person name="Ma J."/>
        </authorList>
    </citation>
    <scope>NUCLEOTIDE SEQUENCE [LARGE SCALE GENOMIC DNA]</scope>
    <source>
        <strain evidence="2">CGMCC 1.6960</strain>
    </source>
</reference>
<evidence type="ECO:0000313" key="2">
    <source>
        <dbReference type="Proteomes" id="UP000626982"/>
    </source>
</evidence>
<accession>A0ABQ2KI22</accession>
<gene>
    <name evidence="1" type="ORF">GCM10010968_12070</name>
</gene>